<evidence type="ECO:0000259" key="5">
    <source>
        <dbReference type="PROSITE" id="PS50931"/>
    </source>
</evidence>
<accession>A0A6A4RD63</accession>
<dbReference type="FunFam" id="1.10.10.10:FF:000001">
    <property type="entry name" value="LysR family transcriptional regulator"/>
    <property type="match status" value="1"/>
</dbReference>
<evidence type="ECO:0000256" key="2">
    <source>
        <dbReference type="ARBA" id="ARBA00023015"/>
    </source>
</evidence>
<organism evidence="6 7">
    <name type="scientific">Parasedimentitalea maritima</name>
    <dbReference type="NCBI Taxonomy" id="2578117"/>
    <lineage>
        <taxon>Bacteria</taxon>
        <taxon>Pseudomonadati</taxon>
        <taxon>Pseudomonadota</taxon>
        <taxon>Alphaproteobacteria</taxon>
        <taxon>Rhodobacterales</taxon>
        <taxon>Paracoccaceae</taxon>
        <taxon>Parasedimentitalea</taxon>
    </lineage>
</organism>
<reference evidence="6 7" key="1">
    <citation type="submission" date="2019-12" db="EMBL/GenBank/DDBJ databases">
        <authorList>
            <person name="Zhang Y.-J."/>
        </authorList>
    </citation>
    <scope>NUCLEOTIDE SEQUENCE [LARGE SCALE GENOMIC DNA]</scope>
    <source>
        <strain evidence="6 7">H18S-6</strain>
    </source>
</reference>
<feature type="domain" description="HTH lysR-type" evidence="5">
    <location>
        <begin position="1"/>
        <end position="59"/>
    </location>
</feature>
<dbReference type="PANTHER" id="PTHR30537:SF5">
    <property type="entry name" value="HTH-TYPE TRANSCRIPTIONAL ACTIVATOR TTDR-RELATED"/>
    <property type="match status" value="1"/>
</dbReference>
<dbReference type="SUPFAM" id="SSF46785">
    <property type="entry name" value="Winged helix' DNA-binding domain"/>
    <property type="match status" value="1"/>
</dbReference>
<keyword evidence="2" id="KW-0805">Transcription regulation</keyword>
<dbReference type="InterPro" id="IPR058163">
    <property type="entry name" value="LysR-type_TF_proteobact-type"/>
</dbReference>
<gene>
    <name evidence="6" type="ORF">GP644_15800</name>
</gene>
<dbReference type="GO" id="GO:0003677">
    <property type="term" value="F:DNA binding"/>
    <property type="evidence" value="ECO:0007669"/>
    <property type="project" value="UniProtKB-KW"/>
</dbReference>
<dbReference type="AlphaFoldDB" id="A0A6A4RD63"/>
<evidence type="ECO:0000256" key="1">
    <source>
        <dbReference type="ARBA" id="ARBA00009437"/>
    </source>
</evidence>
<dbReference type="GO" id="GO:0003700">
    <property type="term" value="F:DNA-binding transcription factor activity"/>
    <property type="evidence" value="ECO:0007669"/>
    <property type="project" value="InterPro"/>
</dbReference>
<evidence type="ECO:0000256" key="4">
    <source>
        <dbReference type="ARBA" id="ARBA00023163"/>
    </source>
</evidence>
<comment type="caution">
    <text evidence="6">The sequence shown here is derived from an EMBL/GenBank/DDBJ whole genome shotgun (WGS) entry which is preliminary data.</text>
</comment>
<dbReference type="Gene3D" id="3.40.190.290">
    <property type="match status" value="1"/>
</dbReference>
<dbReference type="InterPro" id="IPR036390">
    <property type="entry name" value="WH_DNA-bd_sf"/>
</dbReference>
<dbReference type="Proteomes" id="UP000441586">
    <property type="component" value="Unassembled WGS sequence"/>
</dbReference>
<proteinExistence type="inferred from homology"/>
<dbReference type="PRINTS" id="PR00039">
    <property type="entry name" value="HTHLYSR"/>
</dbReference>
<dbReference type="InterPro" id="IPR036388">
    <property type="entry name" value="WH-like_DNA-bd_sf"/>
</dbReference>
<dbReference type="CDD" id="cd08422">
    <property type="entry name" value="PBP2_CrgA_like"/>
    <property type="match status" value="1"/>
</dbReference>
<dbReference type="EMBL" id="WSFO01000009">
    <property type="protein sequence ID" value="KAE9628637.1"/>
    <property type="molecule type" value="Genomic_DNA"/>
</dbReference>
<keyword evidence="3" id="KW-0238">DNA-binding</keyword>
<dbReference type="InterPro" id="IPR005119">
    <property type="entry name" value="LysR_subst-bd"/>
</dbReference>
<dbReference type="RefSeq" id="WP_158980351.1">
    <property type="nucleotide sequence ID" value="NZ_WSFO01000009.1"/>
</dbReference>
<evidence type="ECO:0000313" key="6">
    <source>
        <dbReference type="EMBL" id="KAE9628637.1"/>
    </source>
</evidence>
<evidence type="ECO:0000256" key="3">
    <source>
        <dbReference type="ARBA" id="ARBA00023125"/>
    </source>
</evidence>
<dbReference type="Gene3D" id="1.10.10.10">
    <property type="entry name" value="Winged helix-like DNA-binding domain superfamily/Winged helix DNA-binding domain"/>
    <property type="match status" value="1"/>
</dbReference>
<evidence type="ECO:0000313" key="7">
    <source>
        <dbReference type="Proteomes" id="UP000441586"/>
    </source>
</evidence>
<name>A0A6A4RD63_9RHOB</name>
<dbReference type="Pfam" id="PF00126">
    <property type="entry name" value="HTH_1"/>
    <property type="match status" value="1"/>
</dbReference>
<dbReference type="PROSITE" id="PS50931">
    <property type="entry name" value="HTH_LYSR"/>
    <property type="match status" value="1"/>
</dbReference>
<keyword evidence="4" id="KW-0804">Transcription</keyword>
<dbReference type="Pfam" id="PF03466">
    <property type="entry name" value="LysR_substrate"/>
    <property type="match status" value="1"/>
</dbReference>
<dbReference type="InterPro" id="IPR000847">
    <property type="entry name" value="LysR_HTH_N"/>
</dbReference>
<dbReference type="SUPFAM" id="SSF53850">
    <property type="entry name" value="Periplasmic binding protein-like II"/>
    <property type="match status" value="1"/>
</dbReference>
<protein>
    <submittedName>
        <fullName evidence="6">LysR family transcriptional regulator</fullName>
    </submittedName>
</protein>
<comment type="similarity">
    <text evidence="1">Belongs to the LysR transcriptional regulatory family.</text>
</comment>
<dbReference type="PANTHER" id="PTHR30537">
    <property type="entry name" value="HTH-TYPE TRANSCRIPTIONAL REGULATOR"/>
    <property type="match status" value="1"/>
</dbReference>
<sequence>MDRLGLLETFACAVDEGSLNRTAKRLGITQSAVSQQIKQLETLFGEQLLHRTSKGVQTTRAGELVVGHARSLQSGFEILQTELTDMKETVSGTFRLSVSNILGRAIVGPMLIDLSTPYPDLNIVMKLEDRLVDVVREGYDLAIRSGRLGDTDGFGRKIAALKTVLFASPAYLDKVGRPKTIEELMRLKMVQHNEEQTQGFIPIIKDGKEIQAPVRGGFTADDPDLILQAVDNCTGFARAPRFMIAEELANGTYEQVLPAYSNPDKPVFAVYPTRHAAGRGLDIILQGVTDRLEAIQAEFQQVHPHPYAITA</sequence>